<reference evidence="1 2" key="1">
    <citation type="submission" date="2019-08" db="EMBL/GenBank/DDBJ databases">
        <title>Genone of Arthrobacter echini P9.</title>
        <authorList>
            <person name="Bowman J.P."/>
        </authorList>
    </citation>
    <scope>NUCLEOTIDE SEQUENCE [LARGE SCALE GENOMIC DNA]</scope>
    <source>
        <strain evidence="1 2">P9</strain>
    </source>
</reference>
<evidence type="ECO:0000313" key="1">
    <source>
        <dbReference type="EMBL" id="TYC98517.1"/>
    </source>
</evidence>
<evidence type="ECO:0000313" key="2">
    <source>
        <dbReference type="Proteomes" id="UP000323410"/>
    </source>
</evidence>
<name>A0A5D0XPU5_9MICC</name>
<dbReference type="Proteomes" id="UP000323410">
    <property type="component" value="Unassembled WGS sequence"/>
</dbReference>
<protein>
    <submittedName>
        <fullName evidence="1">Uncharacterized protein</fullName>
    </submittedName>
</protein>
<accession>A0A5D0XPU5</accession>
<comment type="caution">
    <text evidence="1">The sequence shown here is derived from an EMBL/GenBank/DDBJ whole genome shotgun (WGS) entry which is preliminary data.</text>
</comment>
<gene>
    <name evidence="1" type="ORF">FQ377_09290</name>
</gene>
<sequence length="71" mass="7573">MTISRTDREGDDDGGRGADAARVEAILAALGELDGTDVEGHAEVYQRIHDRLAEELNQDQDRSANGAHGSP</sequence>
<dbReference type="EMBL" id="VSLD01000004">
    <property type="protein sequence ID" value="TYC98517.1"/>
    <property type="molecule type" value="Genomic_DNA"/>
</dbReference>
<proteinExistence type="predicted"/>
<dbReference type="RefSeq" id="WP_187393315.1">
    <property type="nucleotide sequence ID" value="NZ_VSLD01000004.1"/>
</dbReference>
<keyword evidence="2" id="KW-1185">Reference proteome</keyword>
<dbReference type="AlphaFoldDB" id="A0A5D0XPU5"/>
<organism evidence="1 2">
    <name type="scientific">Arthrobacter echini</name>
    <dbReference type="NCBI Taxonomy" id="1529066"/>
    <lineage>
        <taxon>Bacteria</taxon>
        <taxon>Bacillati</taxon>
        <taxon>Actinomycetota</taxon>
        <taxon>Actinomycetes</taxon>
        <taxon>Micrococcales</taxon>
        <taxon>Micrococcaceae</taxon>
        <taxon>Arthrobacter</taxon>
    </lineage>
</organism>